<sequence>MSLSELLAVSADLVAFVGPYSQIGFLKGSAAELLVLKLSPKLDSSLLFSSKGTVHYMHTKEAGLDKGSAATSLADKMIESLKFHAVLVCLIKNHTRLVFYQDMMLPGYKKFVSENGIQDEICSLGLLFSDFKLNECFCEISKSSAENPDCLKKDQNMFRRQGAQGPAAAWRDVLPPQQAVVDVNIWKERNRRSFESKNMTVPQMATLTKEEINSHRIAWRDHGYEDGEQEQRVLTEALYKTTFFCFLLNAKAEHLPFPVNFVAGESSYKDSTHKDEMVVQSRCGGNEETQTMY</sequence>
<dbReference type="EMBL" id="RWGY01000026">
    <property type="protein sequence ID" value="TVU22115.1"/>
    <property type="molecule type" value="Genomic_DNA"/>
</dbReference>
<evidence type="ECO:0000313" key="1">
    <source>
        <dbReference type="EMBL" id="TVU22115.1"/>
    </source>
</evidence>
<reference evidence="1 2" key="1">
    <citation type="journal article" date="2019" name="Sci. Rep.">
        <title>A high-quality genome of Eragrostis curvula grass provides insights into Poaceae evolution and supports new strategies to enhance forage quality.</title>
        <authorList>
            <person name="Carballo J."/>
            <person name="Santos B.A.C.M."/>
            <person name="Zappacosta D."/>
            <person name="Garbus I."/>
            <person name="Selva J.P."/>
            <person name="Gallo C.A."/>
            <person name="Diaz A."/>
            <person name="Albertini E."/>
            <person name="Caccamo M."/>
            <person name="Echenique V."/>
        </authorList>
    </citation>
    <scope>NUCLEOTIDE SEQUENCE [LARGE SCALE GENOMIC DNA]</scope>
    <source>
        <strain evidence="2">cv. Victoria</strain>
        <tissue evidence="1">Leaf</tissue>
    </source>
</reference>
<proteinExistence type="predicted"/>
<dbReference type="Proteomes" id="UP000324897">
    <property type="component" value="Unassembled WGS sequence"/>
</dbReference>
<comment type="caution">
    <text evidence="1">The sequence shown here is derived from an EMBL/GenBank/DDBJ whole genome shotgun (WGS) entry which is preliminary data.</text>
</comment>
<evidence type="ECO:0000313" key="2">
    <source>
        <dbReference type="Proteomes" id="UP000324897"/>
    </source>
</evidence>
<dbReference type="AlphaFoldDB" id="A0A5J9UEG2"/>
<name>A0A5J9UEG2_9POAL</name>
<keyword evidence="2" id="KW-1185">Reference proteome</keyword>
<gene>
    <name evidence="1" type="ORF">EJB05_31797</name>
</gene>
<organism evidence="1 2">
    <name type="scientific">Eragrostis curvula</name>
    <name type="common">weeping love grass</name>
    <dbReference type="NCBI Taxonomy" id="38414"/>
    <lineage>
        <taxon>Eukaryota</taxon>
        <taxon>Viridiplantae</taxon>
        <taxon>Streptophyta</taxon>
        <taxon>Embryophyta</taxon>
        <taxon>Tracheophyta</taxon>
        <taxon>Spermatophyta</taxon>
        <taxon>Magnoliopsida</taxon>
        <taxon>Liliopsida</taxon>
        <taxon>Poales</taxon>
        <taxon>Poaceae</taxon>
        <taxon>PACMAD clade</taxon>
        <taxon>Chloridoideae</taxon>
        <taxon>Eragrostideae</taxon>
        <taxon>Eragrostidinae</taxon>
        <taxon>Eragrostis</taxon>
    </lineage>
</organism>
<protein>
    <submittedName>
        <fullName evidence="1">Uncharacterized protein</fullName>
    </submittedName>
</protein>
<accession>A0A5J9UEG2</accession>
<dbReference type="Gramene" id="TVU22115">
    <property type="protein sequence ID" value="TVU22115"/>
    <property type="gene ID" value="EJB05_31797"/>
</dbReference>